<feature type="compositionally biased region" description="Low complexity" evidence="2">
    <location>
        <begin position="254"/>
        <end position="279"/>
    </location>
</feature>
<name>M1QL26_9VIRU</name>
<feature type="compositionally biased region" description="Polar residues" evidence="2">
    <location>
        <begin position="487"/>
        <end position="514"/>
    </location>
</feature>
<dbReference type="Proteomes" id="UP000201913">
    <property type="component" value="Segment"/>
</dbReference>
<reference evidence="3 4" key="1">
    <citation type="journal article" date="2013" name="Virus Res.">
        <title>The complete genome sequences of a Peruvian and a Colombian isolate of Andean potato latent virus and partial sequences of further isolates suggest the existence of two distinct potato-infecting tymovirus species.</title>
        <authorList>
            <person name="Kreuze J."/>
            <person name="Koenig R."/>
            <person name="De Souza J."/>
            <person name="Vetten H.J."/>
            <person name="Muller G."/>
            <person name="Flores B."/>
            <person name="Ziebell H."/>
            <person name="Cuellar W."/>
        </authorList>
    </citation>
    <scope>NUCLEOTIDE SEQUENCE [LARGE SCALE GENOMIC DNA]</scope>
    <source>
        <strain evidence="3">Col</strain>
    </source>
</reference>
<comment type="similarity">
    <text evidence="1">Belongs to the tymoviridae protein p69 family.</text>
</comment>
<feature type="region of interest" description="Disordered" evidence="2">
    <location>
        <begin position="96"/>
        <end position="162"/>
    </location>
</feature>
<feature type="region of interest" description="Disordered" evidence="2">
    <location>
        <begin position="188"/>
        <end position="339"/>
    </location>
</feature>
<dbReference type="InterPro" id="IPR004935">
    <property type="entry name" value="45/70kDa_tymovirus"/>
</dbReference>
<dbReference type="Pfam" id="PF03251">
    <property type="entry name" value="Tymo_45kd_70kd"/>
    <property type="match status" value="1"/>
</dbReference>
<dbReference type="OrthoDB" id="19242at10239"/>
<dbReference type="KEGG" id="vg:14690529"/>
<dbReference type="RefSeq" id="YP_007517179.1">
    <property type="nucleotide sequence ID" value="NC_020470.1"/>
</dbReference>
<feature type="compositionally biased region" description="Basic residues" evidence="2">
    <location>
        <begin position="137"/>
        <end position="148"/>
    </location>
</feature>
<dbReference type="EMBL" id="JX508291">
    <property type="protein sequence ID" value="AGG15963.1"/>
    <property type="molecule type" value="Genomic_RNA"/>
</dbReference>
<feature type="region of interest" description="Disordered" evidence="2">
    <location>
        <begin position="61"/>
        <end position="83"/>
    </location>
</feature>
<evidence type="ECO:0000313" key="3">
    <source>
        <dbReference type="EMBL" id="AGG15963.1"/>
    </source>
</evidence>
<keyword evidence="4" id="KW-1185">Reference proteome</keyword>
<feature type="region of interest" description="Disordered" evidence="2">
    <location>
        <begin position="587"/>
        <end position="634"/>
    </location>
</feature>
<dbReference type="GeneID" id="14690529"/>
<feature type="region of interest" description="Disordered" evidence="2">
    <location>
        <begin position="459"/>
        <end position="573"/>
    </location>
</feature>
<feature type="compositionally biased region" description="Low complexity" evidence="2">
    <location>
        <begin position="1"/>
        <end position="15"/>
    </location>
</feature>
<sequence length="664" mass="72125">MSNVFSNSSRSLELHSSSRRSNKSDTELCCRASPTVSCSVPMASSKRSPSLPPVLRNSQLWLGNHSSSSPHSQSHRDFPPLQPLVLPCKPALHHHVHETSEVPKTSESEQQFHPSLQLSAHSSRHHKVSHHLPTSSKHSRRLHARRPHVFQSSSNSGSLPQLPDHQLALLQSDRSSRVRLHRPVSSANPLPVLNLRADSPLCPGRPQRRQLQPAPARSRLAQDPQHPLTRTQPLSDQAGLLGPGPFHSHPEKPPSSSSSSPVSHQSLSLKSLSSAQSRPSRTEKPKRLFPAPSKRPPGFVPTSSSCSCPGILQNPGMPRAPLSHLSKPTSPPSSSPTASLQCSLHLHSSCPHTSHIRPCWIRANSKQQSRVLMGDSKCLGQSTNLRSHECSHPPSSVLRVFPQPLPETKTPFSSALEKVPYPFFPCDFDFGYFTSTPPNQVPHPKTPASLHFPQSKTALLSHQAGEPSLSQEIPSTKAHPKKKFLHSYTNRSWQHSAPSSQNQSIPRPSSTHSTKVPDHPRSLKGPSSKSFHHHPTTGAGPNLHHQLAPSLLGAPPPTNPRSLPHQHAPLPVSPAMGFATNACRLSPTLPSLPPPRAHKSLHISPNSSSSDSSYLSASSSESHTPASTKPFSKLSSRIRASNRLGFLLNSSPFFNYSSDSSSSS</sequence>
<feature type="compositionally biased region" description="Basic and acidic residues" evidence="2">
    <location>
        <begin position="97"/>
        <end position="107"/>
    </location>
</feature>
<feature type="compositionally biased region" description="Low complexity" evidence="2">
    <location>
        <begin position="602"/>
        <end position="628"/>
    </location>
</feature>
<evidence type="ECO:0000256" key="2">
    <source>
        <dbReference type="SAM" id="MobiDB-lite"/>
    </source>
</evidence>
<evidence type="ECO:0000313" key="4">
    <source>
        <dbReference type="Proteomes" id="UP000201913"/>
    </source>
</evidence>
<accession>M1QL26</accession>
<proteinExistence type="inferred from homology"/>
<protein>
    <submittedName>
        <fullName evidence="3">Putative movement protein</fullName>
    </submittedName>
</protein>
<organism evidence="3 4">
    <name type="scientific">Andean potato latent virus</name>
    <dbReference type="NCBI Taxonomy" id="73819"/>
    <lineage>
        <taxon>Viruses</taxon>
        <taxon>Riboviria</taxon>
        <taxon>Orthornavirae</taxon>
        <taxon>Kitrinoviricota</taxon>
        <taxon>Alsuviricetes</taxon>
        <taxon>Tymovirales</taxon>
        <taxon>Tymoviridae</taxon>
        <taxon>Tymovirus</taxon>
        <taxon>Tymovirus latandigenum</taxon>
    </lineage>
</organism>
<evidence type="ECO:0000256" key="1">
    <source>
        <dbReference type="ARBA" id="ARBA00008523"/>
    </source>
</evidence>
<feature type="compositionally biased region" description="Polar residues" evidence="2">
    <location>
        <begin position="108"/>
        <end position="121"/>
    </location>
</feature>
<feature type="compositionally biased region" description="Polar residues" evidence="2">
    <location>
        <begin position="150"/>
        <end position="159"/>
    </location>
</feature>
<feature type="region of interest" description="Disordered" evidence="2">
    <location>
        <begin position="1"/>
        <end position="29"/>
    </location>
</feature>